<dbReference type="Gene3D" id="3.20.120.10">
    <property type="entry name" value="Hydrophobin"/>
    <property type="match status" value="1"/>
</dbReference>
<name>A0A5N5CTE3_9PEZI</name>
<dbReference type="OrthoDB" id="4500971at2759"/>
<reference evidence="4 5" key="1">
    <citation type="journal article" date="2019" name="Sci. Rep.">
        <title>A multi-omics analysis of the grapevine pathogen Lasiodiplodia theobromae reveals that temperature affects the expression of virulence- and pathogenicity-related genes.</title>
        <authorList>
            <person name="Felix C."/>
            <person name="Meneses R."/>
            <person name="Goncalves M.F.M."/>
            <person name="Tilleman L."/>
            <person name="Duarte A.S."/>
            <person name="Jorrin-Novo J.V."/>
            <person name="Van de Peer Y."/>
            <person name="Deforce D."/>
            <person name="Van Nieuwerburgh F."/>
            <person name="Esteves A.C."/>
            <person name="Alves A."/>
        </authorList>
    </citation>
    <scope>NUCLEOTIDE SEQUENCE [LARGE SCALE GENOMIC DNA]</scope>
    <source>
        <strain evidence="4 5">LA-SOL3</strain>
    </source>
</reference>
<dbReference type="SUPFAM" id="SSF101751">
    <property type="entry name" value="Hydrophobin II, HfbII"/>
    <property type="match status" value="1"/>
</dbReference>
<dbReference type="EMBL" id="VCHE01000328">
    <property type="protein sequence ID" value="KAB2568620.1"/>
    <property type="molecule type" value="Genomic_DNA"/>
</dbReference>
<proteinExistence type="inferred from homology"/>
<dbReference type="AlphaFoldDB" id="A0A5N5CTE3"/>
<keyword evidence="5" id="KW-1185">Reference proteome</keyword>
<evidence type="ECO:0000256" key="3">
    <source>
        <dbReference type="SAM" id="SignalP"/>
    </source>
</evidence>
<evidence type="ECO:0000256" key="1">
    <source>
        <dbReference type="ARBA" id="ARBA00009576"/>
    </source>
</evidence>
<evidence type="ECO:0000313" key="5">
    <source>
        <dbReference type="Proteomes" id="UP000325902"/>
    </source>
</evidence>
<dbReference type="GO" id="GO:0005576">
    <property type="term" value="C:extracellular region"/>
    <property type="evidence" value="ECO:0007669"/>
    <property type="project" value="InterPro"/>
</dbReference>
<evidence type="ECO:0000256" key="2">
    <source>
        <dbReference type="ARBA" id="ARBA00023157"/>
    </source>
</evidence>
<keyword evidence="3" id="KW-0732">Signal</keyword>
<dbReference type="InterPro" id="IPR010636">
    <property type="entry name" value="Class_II_hydrophobin"/>
</dbReference>
<dbReference type="Proteomes" id="UP000325902">
    <property type="component" value="Unassembled WGS sequence"/>
</dbReference>
<feature type="signal peptide" evidence="3">
    <location>
        <begin position="1"/>
        <end position="15"/>
    </location>
</feature>
<accession>A0A5N5CTE3</accession>
<dbReference type="PANTHER" id="PTHR42341">
    <property type="entry name" value="HYDROPHOBIN"/>
    <property type="match status" value="1"/>
</dbReference>
<sequence>MKFFAIAAVATLAWAVALPEADQLQGHELERRQVTNFNGNGLNGNGLNGYNGGNPPLPYAGYAPVCSSSVATALCCQLDAIGLADLTCVPPTDTASVEGFKESCSSLGRTPACCALSIGVLGILCTPVA</sequence>
<comment type="similarity">
    <text evidence="1">Belongs to the cerato-ulmin hydrophobin family.</text>
</comment>
<evidence type="ECO:0008006" key="6">
    <source>
        <dbReference type="Google" id="ProtNLM"/>
    </source>
</evidence>
<dbReference type="CDD" id="cd23508">
    <property type="entry name" value="hydrophobin_II"/>
    <property type="match status" value="1"/>
</dbReference>
<gene>
    <name evidence="4" type="ORF">DBV05_g12703</name>
</gene>
<dbReference type="InterPro" id="IPR036686">
    <property type="entry name" value="Class_II_Hydrophobin_sf"/>
</dbReference>
<keyword evidence="2" id="KW-1015">Disulfide bond</keyword>
<dbReference type="PANTHER" id="PTHR42341:SF2">
    <property type="entry name" value="HYDROPHOBIN"/>
    <property type="match status" value="1"/>
</dbReference>
<feature type="chain" id="PRO_5024883959" description="Cerato-ulmin" evidence="3">
    <location>
        <begin position="16"/>
        <end position="129"/>
    </location>
</feature>
<evidence type="ECO:0000313" key="4">
    <source>
        <dbReference type="EMBL" id="KAB2568620.1"/>
    </source>
</evidence>
<comment type="caution">
    <text evidence="4">The sequence shown here is derived from an EMBL/GenBank/DDBJ whole genome shotgun (WGS) entry which is preliminary data.</text>
</comment>
<organism evidence="4 5">
    <name type="scientific">Lasiodiplodia theobromae</name>
    <dbReference type="NCBI Taxonomy" id="45133"/>
    <lineage>
        <taxon>Eukaryota</taxon>
        <taxon>Fungi</taxon>
        <taxon>Dikarya</taxon>
        <taxon>Ascomycota</taxon>
        <taxon>Pezizomycotina</taxon>
        <taxon>Dothideomycetes</taxon>
        <taxon>Dothideomycetes incertae sedis</taxon>
        <taxon>Botryosphaeriales</taxon>
        <taxon>Botryosphaeriaceae</taxon>
        <taxon>Lasiodiplodia</taxon>
    </lineage>
</organism>
<dbReference type="Pfam" id="PF06766">
    <property type="entry name" value="Hydrophobin_2"/>
    <property type="match status" value="1"/>
</dbReference>
<protein>
    <recommendedName>
        <fullName evidence="6">Cerato-ulmin</fullName>
    </recommendedName>
</protein>